<name>A0A0M0JKZ6_9EUKA</name>
<dbReference type="OrthoDB" id="10608388at2759"/>
<accession>A0A0M0JKZ6</accession>
<protein>
    <submittedName>
        <fullName evidence="1">Uncharacterized protein</fullName>
    </submittedName>
</protein>
<keyword evidence="2" id="KW-1185">Reference proteome</keyword>
<proteinExistence type="predicted"/>
<dbReference type="EMBL" id="JWZX01002783">
    <property type="protein sequence ID" value="KOO26933.1"/>
    <property type="molecule type" value="Genomic_DNA"/>
</dbReference>
<evidence type="ECO:0000313" key="1">
    <source>
        <dbReference type="EMBL" id="KOO26933.1"/>
    </source>
</evidence>
<gene>
    <name evidence="1" type="ORF">Ctob_003904</name>
</gene>
<sequence length="161" mass="17189">MLASRMLRRRGMCTFQMNIKAMEKKASALAPSLPAGLKEIAEQGASISEELSKFASERPELYKSVLDAIAKADKPGITATVAVAKDPKACKYTLEGTMLHDLMQNVAKVDRRMKVVGELEVTLTAADKAAIKASQAAMAADMGIEASMISGGIPDKMKLAM</sequence>
<organism evidence="1 2">
    <name type="scientific">Chrysochromulina tobinii</name>
    <dbReference type="NCBI Taxonomy" id="1460289"/>
    <lineage>
        <taxon>Eukaryota</taxon>
        <taxon>Haptista</taxon>
        <taxon>Haptophyta</taxon>
        <taxon>Prymnesiophyceae</taxon>
        <taxon>Prymnesiales</taxon>
        <taxon>Chrysochromulinaceae</taxon>
        <taxon>Chrysochromulina</taxon>
    </lineage>
</organism>
<comment type="caution">
    <text evidence="1">The sequence shown here is derived from an EMBL/GenBank/DDBJ whole genome shotgun (WGS) entry which is preliminary data.</text>
</comment>
<dbReference type="Proteomes" id="UP000037460">
    <property type="component" value="Unassembled WGS sequence"/>
</dbReference>
<dbReference type="AlphaFoldDB" id="A0A0M0JKZ6"/>
<evidence type="ECO:0000313" key="2">
    <source>
        <dbReference type="Proteomes" id="UP000037460"/>
    </source>
</evidence>
<reference evidence="2" key="1">
    <citation type="journal article" date="2015" name="PLoS Genet.">
        <title>Genome Sequence and Transcriptome Analyses of Chrysochromulina tobin: Metabolic Tools for Enhanced Algal Fitness in the Prominent Order Prymnesiales (Haptophyceae).</title>
        <authorList>
            <person name="Hovde B.T."/>
            <person name="Deodato C.R."/>
            <person name="Hunsperger H.M."/>
            <person name="Ryken S.A."/>
            <person name="Yost W."/>
            <person name="Jha R.K."/>
            <person name="Patterson J."/>
            <person name="Monnat R.J. Jr."/>
            <person name="Barlow S.B."/>
            <person name="Starkenburg S.R."/>
            <person name="Cattolico R.A."/>
        </authorList>
    </citation>
    <scope>NUCLEOTIDE SEQUENCE</scope>
    <source>
        <strain evidence="2">CCMP291</strain>
    </source>
</reference>